<keyword evidence="5" id="KW-0378">Hydrolase</keyword>
<dbReference type="InterPro" id="IPR020821">
    <property type="entry name" value="ENPP1-3/EXOG-like_nuc-like"/>
</dbReference>
<dbReference type="RefSeq" id="WP_131852135.1">
    <property type="nucleotide sequence ID" value="NZ_SKFH01000015.1"/>
</dbReference>
<feature type="domain" description="DNA/RNA non-specific endonuclease/pyrophosphatase/phosphodiesterase" evidence="4">
    <location>
        <begin position="63"/>
        <end position="283"/>
    </location>
</feature>
<feature type="active site" description="Proton acceptor" evidence="1">
    <location>
        <position position="125"/>
    </location>
</feature>
<dbReference type="Pfam" id="PF01223">
    <property type="entry name" value="Endonuclease_NS"/>
    <property type="match status" value="1"/>
</dbReference>
<keyword evidence="5" id="KW-0255">Endonuclease</keyword>
<dbReference type="SUPFAM" id="SSF54060">
    <property type="entry name" value="His-Me finger endonucleases"/>
    <property type="match status" value="1"/>
</dbReference>
<dbReference type="PANTHER" id="PTHR13966:SF5">
    <property type="entry name" value="ENDONUCLEASE G, MITOCHONDRIAL"/>
    <property type="match status" value="1"/>
</dbReference>
<dbReference type="Gene3D" id="3.40.570.10">
    <property type="entry name" value="Extracellular Endonuclease, subunit A"/>
    <property type="match status" value="1"/>
</dbReference>
<dbReference type="InterPro" id="IPR001604">
    <property type="entry name" value="Endo_G_ENPP1-like_dom"/>
</dbReference>
<gene>
    <name evidence="5" type="ORF">E0486_10525</name>
</gene>
<dbReference type="PROSITE" id="PS51257">
    <property type="entry name" value="PROKAR_LIPOPROTEIN"/>
    <property type="match status" value="1"/>
</dbReference>
<dbReference type="Proteomes" id="UP000295164">
    <property type="component" value="Unassembled WGS sequence"/>
</dbReference>
<dbReference type="GO" id="GO:0016787">
    <property type="term" value="F:hydrolase activity"/>
    <property type="evidence" value="ECO:0007669"/>
    <property type="project" value="InterPro"/>
</dbReference>
<dbReference type="GO" id="GO:0003676">
    <property type="term" value="F:nucleic acid binding"/>
    <property type="evidence" value="ECO:0007669"/>
    <property type="project" value="InterPro"/>
</dbReference>
<dbReference type="EMBL" id="SKFH01000015">
    <property type="protein sequence ID" value="TCZ70566.1"/>
    <property type="molecule type" value="Genomic_DNA"/>
</dbReference>
<keyword evidence="2" id="KW-0479">Metal-binding</keyword>
<keyword evidence="6" id="KW-1185">Reference proteome</keyword>
<keyword evidence="5" id="KW-0540">Nuclease</keyword>
<dbReference type="InterPro" id="IPR044925">
    <property type="entry name" value="His-Me_finger_sf"/>
</dbReference>
<feature type="binding site" evidence="2">
    <location>
        <position position="156"/>
    </location>
    <ligand>
        <name>Mg(2+)</name>
        <dbReference type="ChEBI" id="CHEBI:18420"/>
        <note>catalytic</note>
    </ligand>
</feature>
<dbReference type="GO" id="GO:0004519">
    <property type="term" value="F:endonuclease activity"/>
    <property type="evidence" value="ECO:0007669"/>
    <property type="project" value="UniProtKB-KW"/>
</dbReference>
<dbReference type="GO" id="GO:0046872">
    <property type="term" value="F:metal ion binding"/>
    <property type="evidence" value="ECO:0007669"/>
    <property type="project" value="UniProtKB-KW"/>
</dbReference>
<evidence type="ECO:0000256" key="1">
    <source>
        <dbReference type="PIRSR" id="PIRSR640255-1"/>
    </source>
</evidence>
<proteinExistence type="predicted"/>
<dbReference type="SMART" id="SM00477">
    <property type="entry name" value="NUC"/>
    <property type="match status" value="1"/>
</dbReference>
<accession>A0A4R4DYE6</accession>
<organism evidence="5 6">
    <name type="scientific">Flaviaesturariibacter aridisoli</name>
    <dbReference type="NCBI Taxonomy" id="2545761"/>
    <lineage>
        <taxon>Bacteria</taxon>
        <taxon>Pseudomonadati</taxon>
        <taxon>Bacteroidota</taxon>
        <taxon>Chitinophagia</taxon>
        <taxon>Chitinophagales</taxon>
        <taxon>Chitinophagaceae</taxon>
        <taxon>Flaviaestuariibacter</taxon>
    </lineage>
</organism>
<dbReference type="InterPro" id="IPR040255">
    <property type="entry name" value="Non-specific_endonuclease"/>
</dbReference>
<dbReference type="AlphaFoldDB" id="A0A4R4DYE6"/>
<feature type="domain" description="ENPP1-3/EXOG-like endonuclease/phosphodiesterase" evidence="3">
    <location>
        <begin position="64"/>
        <end position="283"/>
    </location>
</feature>
<dbReference type="InterPro" id="IPR044929">
    <property type="entry name" value="DNA/RNA_non-sp_Endonuclease_sf"/>
</dbReference>
<reference evidence="5 6" key="1">
    <citation type="submission" date="2019-03" db="EMBL/GenBank/DDBJ databases">
        <authorList>
            <person name="Kim M.K.M."/>
        </authorList>
    </citation>
    <scope>NUCLEOTIDE SEQUENCE [LARGE SCALE GENOMIC DNA]</scope>
    <source>
        <strain evidence="5 6">17J68-15</strain>
    </source>
</reference>
<name>A0A4R4DYE6_9BACT</name>
<evidence type="ECO:0000256" key="2">
    <source>
        <dbReference type="PIRSR" id="PIRSR640255-2"/>
    </source>
</evidence>
<comment type="caution">
    <text evidence="5">The sequence shown here is derived from an EMBL/GenBank/DDBJ whole genome shotgun (WGS) entry which is preliminary data.</text>
</comment>
<protein>
    <submittedName>
        <fullName evidence="5">DNA/RNA non-specific endonuclease</fullName>
    </submittedName>
</protein>
<sequence length="295" mass="32845">MNNRLKLAAAALLLVTTACKKNSVEDVTAANQQLIIEENDPLYLGNPTNARLSAEFSENYLMREIGYSEAYSASRGIPVWVAWHLQTEDQGPVQRQDDFRPNPKLPASYYDVRTSDYTANFDKGHNCPSEDRTNTVAANSSTFLMTNMIPQAPRFNQGPWADMENYIRTQVLPNNEAYIYMGNYGVGGAGNNGVPTSTIGFGNVTVPKMVYKIVVILPKGSDDRNRIDTSARVLAVDMPNDNTLYTSAPVTIWQNYKVPIDSIEARLARAGRPHDFLTEVAKPEVRAYLKKKASR</sequence>
<evidence type="ECO:0000259" key="4">
    <source>
        <dbReference type="SMART" id="SM00892"/>
    </source>
</evidence>
<dbReference type="SMART" id="SM00892">
    <property type="entry name" value="Endonuclease_NS"/>
    <property type="match status" value="1"/>
</dbReference>
<dbReference type="OrthoDB" id="9811262at2"/>
<evidence type="ECO:0000313" key="6">
    <source>
        <dbReference type="Proteomes" id="UP000295164"/>
    </source>
</evidence>
<evidence type="ECO:0000313" key="5">
    <source>
        <dbReference type="EMBL" id="TCZ70566.1"/>
    </source>
</evidence>
<dbReference type="PANTHER" id="PTHR13966">
    <property type="entry name" value="ENDONUCLEASE RELATED"/>
    <property type="match status" value="1"/>
</dbReference>
<evidence type="ECO:0000259" key="3">
    <source>
        <dbReference type="SMART" id="SM00477"/>
    </source>
</evidence>